<organism evidence="1">
    <name type="scientific">Candidatus Nitricoxidivorans perseverans</name>
    <dbReference type="NCBI Taxonomy" id="2975601"/>
    <lineage>
        <taxon>Bacteria</taxon>
        <taxon>Pseudomonadati</taxon>
        <taxon>Pseudomonadota</taxon>
        <taxon>Betaproteobacteria</taxon>
        <taxon>Nitrosomonadales</taxon>
        <taxon>Sterolibacteriaceae</taxon>
        <taxon>Candidatus Nitricoxidivorans</taxon>
    </lineage>
</organism>
<dbReference type="Proteomes" id="UP001234916">
    <property type="component" value="Chromosome"/>
</dbReference>
<reference evidence="1" key="1">
    <citation type="journal article" date="2023" name="Nat. Microbiol.">
        <title>Enrichment and characterization of a nitric oxide-reducing microbial community in a continuous bioreactor.</title>
        <authorList>
            <person name="Garrido-Amador P."/>
            <person name="Stortenbeker N."/>
            <person name="Wessels H.J.C.T."/>
            <person name="Speth D.R."/>
            <person name="Garcia-Heredia I."/>
            <person name="Kartal B."/>
        </authorList>
    </citation>
    <scope>NUCLEOTIDE SEQUENCE</scope>
    <source>
        <strain evidence="1">MAG1</strain>
    </source>
</reference>
<sequence>MNNDDAVTALISDPVMQKRLAKYLALKCFRNSVLEDLHSGIVPASKSGDYTDVAVHTPFGDIPWNDLSRFDDAEMKVLMVDVVSKTYQFIQELFDEEHGGDLLLKLAARDPAPHWDDPK</sequence>
<evidence type="ECO:0000313" key="1">
    <source>
        <dbReference type="EMBL" id="WIM05957.1"/>
    </source>
</evidence>
<gene>
    <name evidence="1" type="ORF">OHM77_01295</name>
</gene>
<name>A0AA49FMJ9_9PROT</name>
<dbReference type="KEGG" id="npv:OHM77_01295"/>
<protein>
    <submittedName>
        <fullName evidence="1">Uncharacterized protein</fullName>
    </submittedName>
</protein>
<accession>A0AA49FMJ9</accession>
<dbReference type="EMBL" id="CP107246">
    <property type="protein sequence ID" value="WIM05957.1"/>
    <property type="molecule type" value="Genomic_DNA"/>
</dbReference>
<proteinExistence type="predicted"/>
<dbReference type="AlphaFoldDB" id="A0AA49FMJ9"/>